<name>A0A125T231_9SPHI</name>
<accession>A0A125T231</accession>
<sequence length="201" mass="21914">MEEKSPIVPDVAVKGIATGLCMMAFFNLLWAGIAYGGLKTTNWWFLMIVFPALSIVFVINAVKLFGMAKYYPKLTSEADLAEEKRMGKWFGIIFGAEGLGIFIGINVVINLGYPQLTIPVLALVVGLHFFPLAKVFKRTIDYYLASWSTIIAILSIVLTLNKTFTENGMLAFTGVGIAIATSGYGIYMLLSGRALPKIAAN</sequence>
<dbReference type="AlphaFoldDB" id="A0A125T231"/>
<dbReference type="EMBL" id="AP017313">
    <property type="protein sequence ID" value="BAU52309.1"/>
    <property type="molecule type" value="Genomic_DNA"/>
</dbReference>
<dbReference type="OrthoDB" id="123418at2"/>
<reference evidence="1 2" key="1">
    <citation type="submission" date="2015-12" db="EMBL/GenBank/DDBJ databases">
        <title>Genome sequence of Mucilaginibacter gotjawali.</title>
        <authorList>
            <person name="Lee J.S."/>
            <person name="Lee K.C."/>
            <person name="Kim K.K."/>
            <person name="Lee B.W."/>
        </authorList>
    </citation>
    <scope>NUCLEOTIDE SEQUENCE [LARGE SCALE GENOMIC DNA]</scope>
    <source>
        <strain evidence="1 2">SA3-7</strain>
    </source>
</reference>
<gene>
    <name evidence="1" type="ORF">MgSA37_00464</name>
</gene>
<dbReference type="RefSeq" id="WP_096349650.1">
    <property type="nucleotide sequence ID" value="NZ_AP017313.1"/>
</dbReference>
<evidence type="ECO:0000313" key="2">
    <source>
        <dbReference type="Proteomes" id="UP000218263"/>
    </source>
</evidence>
<protein>
    <submittedName>
        <fullName evidence="1">Uncharacterized protein</fullName>
    </submittedName>
</protein>
<proteinExistence type="predicted"/>
<evidence type="ECO:0000313" key="1">
    <source>
        <dbReference type="EMBL" id="BAU52309.1"/>
    </source>
</evidence>
<keyword evidence="2" id="KW-1185">Reference proteome</keyword>
<dbReference type="KEGG" id="mgot:MgSA37_00464"/>
<organism evidence="1 2">
    <name type="scientific">Mucilaginibacter gotjawali</name>
    <dbReference type="NCBI Taxonomy" id="1550579"/>
    <lineage>
        <taxon>Bacteria</taxon>
        <taxon>Pseudomonadati</taxon>
        <taxon>Bacteroidota</taxon>
        <taxon>Sphingobacteriia</taxon>
        <taxon>Sphingobacteriales</taxon>
        <taxon>Sphingobacteriaceae</taxon>
        <taxon>Mucilaginibacter</taxon>
    </lineage>
</organism>
<dbReference type="Proteomes" id="UP000218263">
    <property type="component" value="Chromosome"/>
</dbReference>